<comment type="caution">
    <text evidence="2">The sequence shown here is derived from an EMBL/GenBank/DDBJ whole genome shotgun (WGS) entry which is preliminary data.</text>
</comment>
<sequence length="299" mass="34418">MFDQGLHKEFTAMKEVFNQMETKVAQCSVDKKYPEIEKKESIIENDRLLEHIICQDVMSVVMHADVESKNVVPTNNNSLTNDNLEAEMLKKENDRLFELIICQDLVHTAINTLATIANHQNIEKIYLDEYNENLELQDELLKRNDIVEKSVFNEHSKKCARMENRCISLEIKIQRYKESFQNNQPRNNQNVPEFPALFEINDLKAQLEAKNNSISKLKDHIATLKGKSVSEGVKSENISKVIAPGMYKLDLEPLSPKLLKNREAHVDYLKQKKNADTLHEIVEQARALKPLDSNLDSAC</sequence>
<dbReference type="Proteomes" id="UP001151760">
    <property type="component" value="Unassembled WGS sequence"/>
</dbReference>
<reference evidence="2" key="1">
    <citation type="journal article" date="2022" name="Int. J. Mol. Sci.">
        <title>Draft Genome of Tanacetum Coccineum: Genomic Comparison of Closely Related Tanacetum-Family Plants.</title>
        <authorList>
            <person name="Yamashiro T."/>
            <person name="Shiraishi A."/>
            <person name="Nakayama K."/>
            <person name="Satake H."/>
        </authorList>
    </citation>
    <scope>NUCLEOTIDE SEQUENCE</scope>
</reference>
<evidence type="ECO:0000313" key="2">
    <source>
        <dbReference type="EMBL" id="GJT18039.1"/>
    </source>
</evidence>
<proteinExistence type="predicted"/>
<feature type="coiled-coil region" evidence="1">
    <location>
        <begin position="159"/>
        <end position="227"/>
    </location>
</feature>
<gene>
    <name evidence="2" type="ORF">Tco_0876745</name>
</gene>
<keyword evidence="3" id="KW-1185">Reference proteome</keyword>
<reference evidence="2" key="2">
    <citation type="submission" date="2022-01" db="EMBL/GenBank/DDBJ databases">
        <authorList>
            <person name="Yamashiro T."/>
            <person name="Shiraishi A."/>
            <person name="Satake H."/>
            <person name="Nakayama K."/>
        </authorList>
    </citation>
    <scope>NUCLEOTIDE SEQUENCE</scope>
</reference>
<name>A0ABQ5BYY2_9ASTR</name>
<organism evidence="2 3">
    <name type="scientific">Tanacetum coccineum</name>
    <dbReference type="NCBI Taxonomy" id="301880"/>
    <lineage>
        <taxon>Eukaryota</taxon>
        <taxon>Viridiplantae</taxon>
        <taxon>Streptophyta</taxon>
        <taxon>Embryophyta</taxon>
        <taxon>Tracheophyta</taxon>
        <taxon>Spermatophyta</taxon>
        <taxon>Magnoliopsida</taxon>
        <taxon>eudicotyledons</taxon>
        <taxon>Gunneridae</taxon>
        <taxon>Pentapetalae</taxon>
        <taxon>asterids</taxon>
        <taxon>campanulids</taxon>
        <taxon>Asterales</taxon>
        <taxon>Asteraceae</taxon>
        <taxon>Asteroideae</taxon>
        <taxon>Anthemideae</taxon>
        <taxon>Anthemidinae</taxon>
        <taxon>Tanacetum</taxon>
    </lineage>
</organism>
<keyword evidence="1" id="KW-0175">Coiled coil</keyword>
<evidence type="ECO:0000256" key="1">
    <source>
        <dbReference type="SAM" id="Coils"/>
    </source>
</evidence>
<protein>
    <submittedName>
        <fullName evidence="2">Uncharacterized protein</fullName>
    </submittedName>
</protein>
<evidence type="ECO:0000313" key="3">
    <source>
        <dbReference type="Proteomes" id="UP001151760"/>
    </source>
</evidence>
<accession>A0ABQ5BYY2</accession>
<dbReference type="EMBL" id="BQNB010013607">
    <property type="protein sequence ID" value="GJT18039.1"/>
    <property type="molecule type" value="Genomic_DNA"/>
</dbReference>